<evidence type="ECO:0000256" key="1">
    <source>
        <dbReference type="SAM" id="Phobius"/>
    </source>
</evidence>
<dbReference type="STRING" id="1802514.A2955_05175"/>
<sequence length="274" mass="29259">MEDYVLPGEVNRSSSKNEISKTKKIFLITSVILFFIAIGIFSFVLGRNTTKESGETPTPSVIPTPTIVQISETPTPVSTSSATPTKKIGLSPTPSPILKSIIIPSTSGLDGFRSSSGGGNNSLEIRAGRNINLVSRGFVSFNLEDIPQGVTIKEAILKIHQSKIIGSPYSVGGALKLDHLSFGDSLDSSDYGMAALLSNVATLSSNTKIEWKEADVADMVRDDLAIGRSSAQFRIHFTTENAGGDATGDFAYFDSANTYTDNSGNKPQLVIKYQ</sequence>
<proteinExistence type="predicted"/>
<dbReference type="Proteomes" id="UP000177501">
    <property type="component" value="Unassembled WGS sequence"/>
</dbReference>
<reference evidence="2 3" key="1">
    <citation type="journal article" date="2016" name="Nat. Commun.">
        <title>Thousands of microbial genomes shed light on interconnected biogeochemical processes in an aquifer system.</title>
        <authorList>
            <person name="Anantharaman K."/>
            <person name="Brown C.T."/>
            <person name="Hug L.A."/>
            <person name="Sharon I."/>
            <person name="Castelle C.J."/>
            <person name="Probst A.J."/>
            <person name="Thomas B.C."/>
            <person name="Singh A."/>
            <person name="Wilkins M.J."/>
            <person name="Karaoz U."/>
            <person name="Brodie E.L."/>
            <person name="Williams K.H."/>
            <person name="Hubbard S.S."/>
            <person name="Banfield J.F."/>
        </authorList>
    </citation>
    <scope>NUCLEOTIDE SEQUENCE [LARGE SCALE GENOMIC DNA]</scope>
</reference>
<keyword evidence="1" id="KW-1133">Transmembrane helix</keyword>
<evidence type="ECO:0000313" key="3">
    <source>
        <dbReference type="Proteomes" id="UP000177501"/>
    </source>
</evidence>
<dbReference type="EMBL" id="MGHA01000070">
    <property type="protein sequence ID" value="OGM56979.1"/>
    <property type="molecule type" value="Genomic_DNA"/>
</dbReference>
<feature type="transmembrane region" description="Helical" evidence="1">
    <location>
        <begin position="25"/>
        <end position="45"/>
    </location>
</feature>
<protein>
    <recommendedName>
        <fullName evidence="4">TGF-beta propeptide domain-containing protein</fullName>
    </recommendedName>
</protein>
<accession>A0A1F8AZP2</accession>
<evidence type="ECO:0000313" key="2">
    <source>
        <dbReference type="EMBL" id="OGM56979.1"/>
    </source>
</evidence>
<name>A0A1F8AZP2_9BACT</name>
<keyword evidence="1" id="KW-0812">Transmembrane</keyword>
<keyword evidence="1" id="KW-0472">Membrane</keyword>
<comment type="caution">
    <text evidence="2">The sequence shown here is derived from an EMBL/GenBank/DDBJ whole genome shotgun (WGS) entry which is preliminary data.</text>
</comment>
<dbReference type="AlphaFoldDB" id="A0A1F8AZP2"/>
<gene>
    <name evidence="2" type="ORF">A2955_05175</name>
</gene>
<organism evidence="2 3">
    <name type="scientific">Candidatus Woesebacteria bacterium RIFCSPLOWO2_01_FULL_37_19</name>
    <dbReference type="NCBI Taxonomy" id="1802514"/>
    <lineage>
        <taxon>Bacteria</taxon>
        <taxon>Candidatus Woeseibacteriota</taxon>
    </lineage>
</organism>
<evidence type="ECO:0008006" key="4">
    <source>
        <dbReference type="Google" id="ProtNLM"/>
    </source>
</evidence>